<evidence type="ECO:0000313" key="4">
    <source>
        <dbReference type="Proteomes" id="UP000183039"/>
    </source>
</evidence>
<evidence type="ECO:0000313" key="3">
    <source>
        <dbReference type="Proteomes" id="UP000065511"/>
    </source>
</evidence>
<organism evidence="2 4">
    <name type="scientific">Enterococcus silesiacus</name>
    <dbReference type="NCBI Taxonomy" id="332949"/>
    <lineage>
        <taxon>Bacteria</taxon>
        <taxon>Bacillati</taxon>
        <taxon>Bacillota</taxon>
        <taxon>Bacilli</taxon>
        <taxon>Lactobacillales</taxon>
        <taxon>Enterococcaceae</taxon>
        <taxon>Enterococcus</taxon>
    </lineage>
</organism>
<gene>
    <name evidence="1" type="ORF">ATZ33_10905</name>
    <name evidence="2" type="ORF">RV15_GL003513</name>
</gene>
<keyword evidence="3" id="KW-1185">Reference proteome</keyword>
<dbReference type="EMBL" id="JXLC01000008">
    <property type="protein sequence ID" value="OJG92128.1"/>
    <property type="molecule type" value="Genomic_DNA"/>
</dbReference>
<protein>
    <submittedName>
        <fullName evidence="2">CRISPR-associated protein cas8c/csd1, subtype I-c/dvulg</fullName>
    </submittedName>
    <submittedName>
        <fullName evidence="1">Type I-C CRISPR-associated protein Cas8c/Csd1</fullName>
    </submittedName>
</protein>
<dbReference type="InterPro" id="IPR010144">
    <property type="entry name" value="CRISPR-assoc_prot_Csd1-typ"/>
</dbReference>
<dbReference type="KEGG" id="ess:ATZ33_10905"/>
<evidence type="ECO:0000313" key="1">
    <source>
        <dbReference type="EMBL" id="ALS01868.1"/>
    </source>
</evidence>
<dbReference type="CDD" id="cd09757">
    <property type="entry name" value="Cas8c_I-C"/>
    <property type="match status" value="1"/>
</dbReference>
<dbReference type="Proteomes" id="UP000183039">
    <property type="component" value="Unassembled WGS sequence"/>
</dbReference>
<sequence length="640" mass="73207">MSWLNDLYETYRENADQVGKVQRTSAGKEIVLLPIAHAYQNAQIEVTIMPEGEFYSASVVPKEDAQTMIPVTIESAGRAGSTSAPHLIHDNLVYVAGDFEHYGGVYKKNKAGKNSYQMYLENLQAWCESDYSQPVVKSVLSYLKKGKLIEDLIQAKVMVEKNHQLIPKWSKELEAEFGEKPALFSVVVGEQATSFVRFAVQEPGTGKRPLWGDSEIIDSFVAYYTNELTNEGLDYVTGKMLPLTENHPSKVRYGGDMAKIISGNDSVNFTYKGRFTDKNQVASISYEVSQKGHNALKWLIGKQAFILDGRVFLTWGKKETNVPNPEESSADFLDFDAIFAKDEEAEVLLNPDTTHQQFSELFKKALNGYSVKLAYHEPIYIMILDAATPGRMGILYYRSIEKEQYFARIEDWHQTCFWRHTYGSKNKQRYTFWGAPSLRDIAEAAYGSRASDTLIKNTIHELFPCVVDGKRIPINLVRNLLQRASNPVSMEKWEWEKTLSIACAVMKKHFNFKKEEKNVALDKNQKDRSYLFGRMLAVADVLEERALYKAGINRSTNAIRYMNAFSNHPLKTWRIIQENLIPYQARLRGKGSYYQKLLDEIGDSFEFEDYTDKALDGKYLLGYYSQRADLKKKTEEKTEE</sequence>
<evidence type="ECO:0000313" key="2">
    <source>
        <dbReference type="EMBL" id="OJG92128.1"/>
    </source>
</evidence>
<dbReference type="OrthoDB" id="5389988at2"/>
<name>A0A0S3KC81_9ENTE</name>
<reference evidence="1 3" key="2">
    <citation type="submission" date="2015-12" db="EMBL/GenBank/DDBJ databases">
        <authorList>
            <person name="Lauer A."/>
            <person name="Humrighouse B."/>
            <person name="Loparev V."/>
            <person name="Shewmaker P.L."/>
            <person name="Whitney A.M."/>
            <person name="McLaughlin R.W."/>
        </authorList>
    </citation>
    <scope>NUCLEOTIDE SEQUENCE [LARGE SCALE GENOMIC DNA]</scope>
    <source>
        <strain evidence="1 3">LMG 23085</strain>
    </source>
</reference>
<dbReference type="EMBL" id="CP013614">
    <property type="protein sequence ID" value="ALS01868.1"/>
    <property type="molecule type" value="Genomic_DNA"/>
</dbReference>
<dbReference type="NCBIfam" id="TIGR01863">
    <property type="entry name" value="cas_Csd1"/>
    <property type="match status" value="1"/>
</dbReference>
<dbReference type="Pfam" id="PF09709">
    <property type="entry name" value="Cas_Csd1"/>
    <property type="match status" value="1"/>
</dbReference>
<dbReference type="Proteomes" id="UP000065511">
    <property type="component" value="Chromosome"/>
</dbReference>
<reference evidence="2 4" key="1">
    <citation type="submission" date="2014-12" db="EMBL/GenBank/DDBJ databases">
        <title>Draft genome sequences of 29 type strains of Enterococci.</title>
        <authorList>
            <person name="Zhong Z."/>
            <person name="Sun Z."/>
            <person name="Liu W."/>
            <person name="Zhang W."/>
            <person name="Zhang H."/>
        </authorList>
    </citation>
    <scope>NUCLEOTIDE SEQUENCE [LARGE SCALE GENOMIC DNA]</scope>
    <source>
        <strain evidence="2 4">DSM 22801</strain>
    </source>
</reference>
<dbReference type="RefSeq" id="WP_071877438.1">
    <property type="nucleotide sequence ID" value="NZ_JXLC01000008.1"/>
</dbReference>
<proteinExistence type="predicted"/>
<dbReference type="AlphaFoldDB" id="A0A0S3KC81"/>
<accession>A0A0S3KC81</accession>